<dbReference type="KEGG" id="enc:ECL_A252"/>
<keyword evidence="2" id="KW-0812">Transmembrane</keyword>
<feature type="domain" description="Transposase IS200-like" evidence="3">
    <location>
        <begin position="69"/>
        <end position="174"/>
    </location>
</feature>
<dbReference type="InterPro" id="IPR002686">
    <property type="entry name" value="Transposase_17"/>
</dbReference>
<organism evidence="4 5">
    <name type="scientific">Enterobacter cloacae subsp. cloacae (strain ATCC 13047 / DSM 30054 / NBRC 13535 / NCTC 10005 / WDCM 00083 / NCDC 279-56)</name>
    <dbReference type="NCBI Taxonomy" id="716541"/>
    <lineage>
        <taxon>Bacteria</taxon>
        <taxon>Pseudomonadati</taxon>
        <taxon>Pseudomonadota</taxon>
        <taxon>Gammaproteobacteria</taxon>
        <taxon>Enterobacterales</taxon>
        <taxon>Enterobacteriaceae</taxon>
        <taxon>Enterobacter</taxon>
        <taxon>Enterobacter cloacae complex</taxon>
    </lineage>
</organism>
<evidence type="ECO:0000256" key="1">
    <source>
        <dbReference type="SAM" id="MobiDB-lite"/>
    </source>
</evidence>
<proteinExistence type="predicted"/>
<dbReference type="eggNOG" id="COG1943">
    <property type="taxonomic scope" value="Bacteria"/>
</dbReference>
<dbReference type="EMBL" id="CP001919">
    <property type="protein sequence ID" value="ADF64937.1"/>
    <property type="molecule type" value="Genomic_DNA"/>
</dbReference>
<evidence type="ECO:0000313" key="4">
    <source>
        <dbReference type="EMBL" id="ADF64937.1"/>
    </source>
</evidence>
<name>A0A0H3CTP0_ENTCC</name>
<dbReference type="HOGENOM" id="CLU_1439040_0_0_6"/>
<dbReference type="SMART" id="SM01321">
    <property type="entry name" value="Y1_Tnp"/>
    <property type="match status" value="1"/>
</dbReference>
<feature type="transmembrane region" description="Helical" evidence="2">
    <location>
        <begin position="59"/>
        <end position="81"/>
    </location>
</feature>
<dbReference type="GO" id="GO:0006313">
    <property type="term" value="P:DNA transposition"/>
    <property type="evidence" value="ECO:0007669"/>
    <property type="project" value="InterPro"/>
</dbReference>
<dbReference type="InterPro" id="IPR036515">
    <property type="entry name" value="Transposase_17_sf"/>
</dbReference>
<dbReference type="NCBIfam" id="NF033573">
    <property type="entry name" value="transpos_IS200"/>
    <property type="match status" value="1"/>
</dbReference>
<evidence type="ECO:0000256" key="2">
    <source>
        <dbReference type="SAM" id="Phobius"/>
    </source>
</evidence>
<dbReference type="OrthoDB" id="9798161at2"/>
<dbReference type="PANTHER" id="PTHR33360">
    <property type="entry name" value="TRANSPOSASE FOR INSERTION SEQUENCE ELEMENT IS200"/>
    <property type="match status" value="1"/>
</dbReference>
<evidence type="ECO:0000313" key="5">
    <source>
        <dbReference type="Proteomes" id="UP000002363"/>
    </source>
</evidence>
<dbReference type="Proteomes" id="UP000002363">
    <property type="component" value="Plasmid pECL_A"/>
</dbReference>
<dbReference type="Gene3D" id="3.30.70.1290">
    <property type="entry name" value="Transposase IS200-like"/>
    <property type="match status" value="1"/>
</dbReference>
<protein>
    <submittedName>
        <fullName evidence="4">Putative transposase</fullName>
    </submittedName>
</protein>
<accession>A0A0H3CTP0</accession>
<dbReference type="AlphaFoldDB" id="A0A0H3CTP0"/>
<geneLocation type="plasmid" evidence="4 5">
    <name>pECL_A</name>
</geneLocation>
<dbReference type="EnsemblBacteria" id="ADF64937">
    <property type="protein sequence ID" value="ADF64937"/>
    <property type="gene ID" value="ECL_A252"/>
</dbReference>
<keyword evidence="2" id="KW-0472">Membrane</keyword>
<dbReference type="SUPFAM" id="SSF143422">
    <property type="entry name" value="Transposase IS200-like"/>
    <property type="match status" value="1"/>
</dbReference>
<sequence>MVRTFFPPHAGKPHAFHQSRDGASDHAEAFPLQLVPDLTNSIDTVVFVVHALYLQLQLVITPVTLTAFFRMLTLVLVPVVCRRGDIQLMAYRSDSVTYAEGIEQRHHVHMCISIPPKYSVSTIVGYLKGKSAIAIARQFGRGKNFTGEVFWARGYFVSTVGLDEATVRAYIRKQEREDERYDQMNLNV</sequence>
<dbReference type="GO" id="GO:0004803">
    <property type="term" value="F:transposase activity"/>
    <property type="evidence" value="ECO:0007669"/>
    <property type="project" value="InterPro"/>
</dbReference>
<dbReference type="Pfam" id="PF01797">
    <property type="entry name" value="Y1_Tnp"/>
    <property type="match status" value="1"/>
</dbReference>
<evidence type="ECO:0000259" key="3">
    <source>
        <dbReference type="SMART" id="SM01321"/>
    </source>
</evidence>
<keyword evidence="2" id="KW-1133">Transmembrane helix</keyword>
<keyword evidence="4" id="KW-0614">Plasmid</keyword>
<dbReference type="PANTHER" id="PTHR33360:SF2">
    <property type="entry name" value="TRANSPOSASE FOR INSERTION SEQUENCE ELEMENT IS200"/>
    <property type="match status" value="1"/>
</dbReference>
<gene>
    <name evidence="4" type="ordered locus">ECL_A252</name>
</gene>
<keyword evidence="5" id="KW-1185">Reference proteome</keyword>
<reference evidence="4 5" key="1">
    <citation type="journal article" date="2010" name="J. Bacteriol.">
        <title>Complete genome sequence of Enterobacter cloacae subsp. cloacae type strain ATCC 13047.</title>
        <authorList>
            <person name="Ren Y."/>
            <person name="Ren Y."/>
            <person name="Zhou Z."/>
            <person name="Guo X."/>
            <person name="Li Y."/>
            <person name="Feng L."/>
            <person name="Wang L."/>
        </authorList>
    </citation>
    <scope>NUCLEOTIDE SEQUENCE [LARGE SCALE GENOMIC DNA]</scope>
    <source>
        <strain evidence="5">ATCC 13047 / DSM 30054 / NBRC 13535 / NCTC 10005 / WDCM 00083 / NCDC 279-56</strain>
        <plasmid evidence="4">pECL_A</plasmid>
    </source>
</reference>
<dbReference type="GO" id="GO:0003677">
    <property type="term" value="F:DNA binding"/>
    <property type="evidence" value="ECO:0007669"/>
    <property type="project" value="InterPro"/>
</dbReference>
<feature type="region of interest" description="Disordered" evidence="1">
    <location>
        <begin position="1"/>
        <end position="20"/>
    </location>
</feature>